<evidence type="ECO:0000256" key="2">
    <source>
        <dbReference type="SAM" id="Phobius"/>
    </source>
</evidence>
<proteinExistence type="predicted"/>
<gene>
    <name evidence="3" type="ORF">AG1IA_02522</name>
</gene>
<feature type="compositionally biased region" description="Basic and acidic residues" evidence="1">
    <location>
        <begin position="222"/>
        <end position="232"/>
    </location>
</feature>
<reference evidence="3 4" key="1">
    <citation type="journal article" date="2013" name="Nat. Commun.">
        <title>The evolution and pathogenic mechanisms of the rice sheath blight pathogen.</title>
        <authorList>
            <person name="Zheng A."/>
            <person name="Lin R."/>
            <person name="Xu L."/>
            <person name="Qin P."/>
            <person name="Tang C."/>
            <person name="Ai P."/>
            <person name="Zhang D."/>
            <person name="Liu Y."/>
            <person name="Sun Z."/>
            <person name="Feng H."/>
            <person name="Wang Y."/>
            <person name="Chen Y."/>
            <person name="Liang X."/>
            <person name="Fu R."/>
            <person name="Li Q."/>
            <person name="Zhang J."/>
            <person name="Yu X."/>
            <person name="Xie Z."/>
            <person name="Ding L."/>
            <person name="Guan P."/>
            <person name="Tang J."/>
            <person name="Liang Y."/>
            <person name="Wang S."/>
            <person name="Deng Q."/>
            <person name="Li S."/>
            <person name="Zhu J."/>
            <person name="Wang L."/>
            <person name="Liu H."/>
            <person name="Li P."/>
        </authorList>
    </citation>
    <scope>NUCLEOTIDE SEQUENCE [LARGE SCALE GENOMIC DNA]</scope>
    <source>
        <strain evidence="4">AG-1 IA</strain>
    </source>
</reference>
<keyword evidence="2" id="KW-1133">Transmembrane helix</keyword>
<dbReference type="AlphaFoldDB" id="L8WZM7"/>
<protein>
    <submittedName>
        <fullName evidence="3">ER membrane protein SH3 domain-containing protein</fullName>
    </submittedName>
</protein>
<keyword evidence="2" id="KW-0472">Membrane</keyword>
<keyword evidence="2" id="KW-0812">Transmembrane</keyword>
<accession>L8WZM7</accession>
<evidence type="ECO:0000256" key="1">
    <source>
        <dbReference type="SAM" id="MobiDB-lite"/>
    </source>
</evidence>
<feature type="transmembrane region" description="Helical" evidence="2">
    <location>
        <begin position="186"/>
        <end position="204"/>
    </location>
</feature>
<dbReference type="PANTHER" id="PTHR28228:SF1">
    <property type="entry name" value="SECRETORY COMPONENT PROTEIN SHR3"/>
    <property type="match status" value="1"/>
</dbReference>
<evidence type="ECO:0000313" key="3">
    <source>
        <dbReference type="EMBL" id="ELU43440.1"/>
    </source>
</evidence>
<organism evidence="3 4">
    <name type="scientific">Thanatephorus cucumeris (strain AG1-IA)</name>
    <name type="common">Rice sheath blight fungus</name>
    <name type="synonym">Rhizoctonia solani</name>
    <dbReference type="NCBI Taxonomy" id="983506"/>
    <lineage>
        <taxon>Eukaryota</taxon>
        <taxon>Fungi</taxon>
        <taxon>Dikarya</taxon>
        <taxon>Basidiomycota</taxon>
        <taxon>Agaricomycotina</taxon>
        <taxon>Agaricomycetes</taxon>
        <taxon>Cantharellales</taxon>
        <taxon>Ceratobasidiaceae</taxon>
        <taxon>Rhizoctonia</taxon>
        <taxon>Rhizoctonia solani AG-1</taxon>
    </lineage>
</organism>
<dbReference type="SMART" id="SM00786">
    <property type="entry name" value="SHR3_chaperone"/>
    <property type="match status" value="1"/>
</dbReference>
<dbReference type="PANTHER" id="PTHR28228">
    <property type="entry name" value="SECRETORY COMPONENT PROTEIN SHR3"/>
    <property type="match status" value="1"/>
</dbReference>
<dbReference type="EMBL" id="AFRT01000542">
    <property type="protein sequence ID" value="ELU43440.1"/>
    <property type="molecule type" value="Genomic_DNA"/>
</dbReference>
<evidence type="ECO:0000313" key="4">
    <source>
        <dbReference type="Proteomes" id="UP000011668"/>
    </source>
</evidence>
<dbReference type="GO" id="GO:0051082">
    <property type="term" value="F:unfolded protein binding"/>
    <property type="evidence" value="ECO:0007669"/>
    <property type="project" value="TreeGrafter"/>
</dbReference>
<dbReference type="OrthoDB" id="5229808at2759"/>
<dbReference type="InterPro" id="IPR013248">
    <property type="entry name" value="Psh3/Shr3"/>
</dbReference>
<feature type="region of interest" description="Disordered" evidence="1">
    <location>
        <begin position="222"/>
        <end position="248"/>
    </location>
</feature>
<dbReference type="OMA" id="ANMLFDG"/>
<dbReference type="HOGENOM" id="CLU_080510_0_1_1"/>
<name>L8WZM7_THACA</name>
<comment type="caution">
    <text evidence="3">The sequence shown here is derived from an EMBL/GenBank/DDBJ whole genome shotgun (WGS) entry which is preliminary data.</text>
</comment>
<sequence>MNTVPRVGLVTANFYGATPSAAAHDVKIASIRDCYDPYASTSAERYLRVYYHTLHTMGFRHAAVLSSVSFFLGILFICFNVDHKVLYAAPLTDKIVDDGFEFYTTFYNAPRAVKGLLHAMMGLGILSLVAKLHKWDESALFFDGSSLAAFMFGIILYASVVIPALRIIVSPLETDGRKERTESLRILAAANTLIVICLVGVLAMQGGQEYARRYEERELRRVQEQERKEAAAGKDGAPVASAEEKKNQ</sequence>
<dbReference type="GO" id="GO:0005789">
    <property type="term" value="C:endoplasmic reticulum membrane"/>
    <property type="evidence" value="ECO:0007669"/>
    <property type="project" value="TreeGrafter"/>
</dbReference>
<feature type="transmembrane region" description="Helical" evidence="2">
    <location>
        <begin position="145"/>
        <end position="165"/>
    </location>
</feature>
<dbReference type="STRING" id="983506.L8WZM7"/>
<feature type="transmembrane region" description="Helical" evidence="2">
    <location>
        <begin position="59"/>
        <end position="79"/>
    </location>
</feature>
<keyword evidence="4" id="KW-1185">Reference proteome</keyword>
<dbReference type="Pfam" id="PF08229">
    <property type="entry name" value="SHR3_chaperone"/>
    <property type="match status" value="1"/>
</dbReference>
<dbReference type="Proteomes" id="UP000011668">
    <property type="component" value="Unassembled WGS sequence"/>
</dbReference>
<feature type="transmembrane region" description="Helical" evidence="2">
    <location>
        <begin position="115"/>
        <end position="133"/>
    </location>
</feature>
<dbReference type="GO" id="GO:0006888">
    <property type="term" value="P:endoplasmic reticulum to Golgi vesicle-mediated transport"/>
    <property type="evidence" value="ECO:0007669"/>
    <property type="project" value="TreeGrafter"/>
</dbReference>